<gene>
    <name evidence="4" type="ORF">AJ78_05920</name>
</gene>
<keyword evidence="5" id="KW-1185">Reference proteome</keyword>
<dbReference type="AlphaFoldDB" id="A0A1J9QBW9"/>
<name>A0A1J9QBW9_9EURO</name>
<comment type="subcellular location">
    <subcellularLocation>
        <location evidence="1">Nucleus</location>
    </subcellularLocation>
</comment>
<dbReference type="STRING" id="1447872.A0A1J9QBW9"/>
<proteinExistence type="predicted"/>
<evidence type="ECO:0000259" key="3">
    <source>
        <dbReference type="Pfam" id="PF13934"/>
    </source>
</evidence>
<keyword evidence="2" id="KW-0539">Nucleus</keyword>
<evidence type="ECO:0000256" key="2">
    <source>
        <dbReference type="ARBA" id="ARBA00023242"/>
    </source>
</evidence>
<comment type="caution">
    <text evidence="4">The sequence shown here is derived from an EMBL/GenBank/DDBJ whole genome shotgun (WGS) entry which is preliminary data.</text>
</comment>
<accession>A0A1J9QBW9</accession>
<evidence type="ECO:0000313" key="4">
    <source>
        <dbReference type="EMBL" id="OJD13639.1"/>
    </source>
</evidence>
<reference evidence="4 5" key="1">
    <citation type="submission" date="2015-07" db="EMBL/GenBank/DDBJ databases">
        <title>Emmonsia species relationships and genome sequence.</title>
        <authorList>
            <consortium name="The Broad Institute Genomics Platform"/>
            <person name="Cuomo C.A."/>
            <person name="Munoz J.F."/>
            <person name="Imamovic A."/>
            <person name="Priest M.E."/>
            <person name="Young S."/>
            <person name="Clay O.K."/>
            <person name="McEwen J.G."/>
        </authorList>
    </citation>
    <scope>NUCLEOTIDE SEQUENCE [LARGE SCALE GENOMIC DNA]</scope>
    <source>
        <strain evidence="4 5">UAMH 9510</strain>
    </source>
</reference>
<dbReference type="Pfam" id="PF13934">
    <property type="entry name" value="ELYS"/>
    <property type="match status" value="1"/>
</dbReference>
<dbReference type="Proteomes" id="UP000182235">
    <property type="component" value="Unassembled WGS sequence"/>
</dbReference>
<dbReference type="InterPro" id="IPR025151">
    <property type="entry name" value="ELYS_dom"/>
</dbReference>
<protein>
    <recommendedName>
        <fullName evidence="3">ELYS-like domain-containing protein</fullName>
    </recommendedName>
</protein>
<dbReference type="OrthoDB" id="20729at2759"/>
<organism evidence="4 5">
    <name type="scientific">Emergomyces pasteurianus Ep9510</name>
    <dbReference type="NCBI Taxonomy" id="1447872"/>
    <lineage>
        <taxon>Eukaryota</taxon>
        <taxon>Fungi</taxon>
        <taxon>Dikarya</taxon>
        <taxon>Ascomycota</taxon>
        <taxon>Pezizomycotina</taxon>
        <taxon>Eurotiomycetes</taxon>
        <taxon>Eurotiomycetidae</taxon>
        <taxon>Onygenales</taxon>
        <taxon>Ajellomycetaceae</taxon>
        <taxon>Emergomyces</taxon>
    </lineage>
</organism>
<evidence type="ECO:0000256" key="1">
    <source>
        <dbReference type="ARBA" id="ARBA00004123"/>
    </source>
</evidence>
<feature type="domain" description="ELYS-like" evidence="3">
    <location>
        <begin position="37"/>
        <end position="269"/>
    </location>
</feature>
<sequence>MAPWEDFDSTFSFKRDSNLESKTYDQIVANRRALENVLFVDRLLKALNIDAASRVYPPRTNQALRSLYAQIVSSSSPNHHKQALLYYILRDFRNTSSGDASLQFARRCYLPEKYRLFIEGLWHLDRLEFRRALEYLTQPSLLPTFPDEILYVLATHPKTLKQQQQNPSNENDDDSLATAYYLTVSPPLASPKALNAYFALLCRTHITEAFYFTRKQPSPTSHRDLLEQLILFVLSATKPGEVRAKRAMELINLPFNAEEETWFEGCLLTGKARNLQGAKDTVMMRRVATGRLQDLNCGDLESLGGRKIDGLNWDDLRKNLRASSSGLGSSAAAGVFVGGVDRQ</sequence>
<dbReference type="VEuPathDB" id="FungiDB:AJ78_05920"/>
<dbReference type="GO" id="GO:0005634">
    <property type="term" value="C:nucleus"/>
    <property type="evidence" value="ECO:0007669"/>
    <property type="project" value="UniProtKB-SubCell"/>
</dbReference>
<dbReference type="EMBL" id="LGRN01000282">
    <property type="protein sequence ID" value="OJD13639.1"/>
    <property type="molecule type" value="Genomic_DNA"/>
</dbReference>
<evidence type="ECO:0000313" key="5">
    <source>
        <dbReference type="Proteomes" id="UP000182235"/>
    </source>
</evidence>